<protein>
    <recommendedName>
        <fullName evidence="1">HTH cro/C1-type domain-containing protein</fullName>
    </recommendedName>
</protein>
<feature type="domain" description="HTH cro/C1-type" evidence="1">
    <location>
        <begin position="40"/>
        <end position="95"/>
    </location>
</feature>
<dbReference type="InterPro" id="IPR010982">
    <property type="entry name" value="Lambda_DNA-bd_dom_sf"/>
</dbReference>
<dbReference type="HOGENOM" id="CLU_1037087_0_0_9"/>
<dbReference type="Gene3D" id="1.10.260.40">
    <property type="entry name" value="lambda repressor-like DNA-binding domains"/>
    <property type="match status" value="1"/>
</dbReference>
<dbReference type="InterPro" id="IPR001387">
    <property type="entry name" value="Cro/C1-type_HTH"/>
</dbReference>
<evidence type="ECO:0000313" key="3">
    <source>
        <dbReference type="Proteomes" id="UP000013097"/>
    </source>
</evidence>
<dbReference type="PROSITE" id="PS50943">
    <property type="entry name" value="HTH_CROC1"/>
    <property type="match status" value="1"/>
</dbReference>
<evidence type="ECO:0000313" key="2">
    <source>
        <dbReference type="EMBL" id="ENZ02557.1"/>
    </source>
</evidence>
<gene>
    <name evidence="2" type="ORF">HMPREF1092_01792</name>
</gene>
<dbReference type="Pfam" id="PF01381">
    <property type="entry name" value="HTH_3"/>
    <property type="match status" value="1"/>
</dbReference>
<name>N9Y3Z8_9CLOT</name>
<keyword evidence="3" id="KW-1185">Reference proteome</keyword>
<dbReference type="CDD" id="cd00093">
    <property type="entry name" value="HTH_XRE"/>
    <property type="match status" value="1"/>
</dbReference>
<accession>N9Y3Z8</accession>
<reference evidence="2 3" key="1">
    <citation type="submission" date="2013-01" db="EMBL/GenBank/DDBJ databases">
        <title>The Genome Sequence of Clostridium colicanis 209318.</title>
        <authorList>
            <consortium name="The Broad Institute Genome Sequencing Platform"/>
            <person name="Earl A."/>
            <person name="Ward D."/>
            <person name="Feldgarden M."/>
            <person name="Gevers D."/>
            <person name="Courvalin P."/>
            <person name="Lambert T."/>
            <person name="Walker B."/>
            <person name="Young S.K."/>
            <person name="Zeng Q."/>
            <person name="Gargeya S."/>
            <person name="Fitzgerald M."/>
            <person name="Haas B."/>
            <person name="Abouelleil A."/>
            <person name="Alvarado L."/>
            <person name="Arachchi H.M."/>
            <person name="Berlin A.M."/>
            <person name="Chapman S.B."/>
            <person name="Dewar J."/>
            <person name="Goldberg J."/>
            <person name="Griggs A."/>
            <person name="Gujja S."/>
            <person name="Hansen M."/>
            <person name="Howarth C."/>
            <person name="Imamovic A."/>
            <person name="Larimer J."/>
            <person name="McCowan C."/>
            <person name="Murphy C."/>
            <person name="Neiman D."/>
            <person name="Pearson M."/>
            <person name="Priest M."/>
            <person name="Roberts A."/>
            <person name="Saif S."/>
            <person name="Shea T."/>
            <person name="Sisk P."/>
            <person name="Sykes S."/>
            <person name="Wortman J."/>
            <person name="Nusbaum C."/>
            <person name="Birren B."/>
        </authorList>
    </citation>
    <scope>NUCLEOTIDE SEQUENCE [LARGE SCALE GENOMIC DNA]</scope>
    <source>
        <strain evidence="2 3">209318</strain>
    </source>
</reference>
<dbReference type="SUPFAM" id="SSF47413">
    <property type="entry name" value="lambda repressor-like DNA-binding domains"/>
    <property type="match status" value="1"/>
</dbReference>
<organism evidence="2 3">
    <name type="scientific">Clostridium thermobutyricum</name>
    <dbReference type="NCBI Taxonomy" id="29372"/>
    <lineage>
        <taxon>Bacteria</taxon>
        <taxon>Bacillati</taxon>
        <taxon>Bacillota</taxon>
        <taxon>Clostridia</taxon>
        <taxon>Eubacteriales</taxon>
        <taxon>Clostridiaceae</taxon>
        <taxon>Clostridium</taxon>
    </lineage>
</organism>
<dbReference type="eggNOG" id="COG1396">
    <property type="taxonomic scope" value="Bacteria"/>
</dbReference>
<evidence type="ECO:0000259" key="1">
    <source>
        <dbReference type="PROSITE" id="PS50943"/>
    </source>
</evidence>
<dbReference type="AlphaFoldDB" id="N9Y3Z8"/>
<dbReference type="SMART" id="SM00530">
    <property type="entry name" value="HTH_XRE"/>
    <property type="match status" value="1"/>
</dbReference>
<comment type="caution">
    <text evidence="2">The sequence shown here is derived from an EMBL/GenBank/DDBJ whole genome shotgun (WGS) entry which is preliminary data.</text>
</comment>
<proteinExistence type="predicted"/>
<dbReference type="GO" id="GO:0003677">
    <property type="term" value="F:DNA binding"/>
    <property type="evidence" value="ECO:0007669"/>
    <property type="project" value="InterPro"/>
</dbReference>
<dbReference type="EMBL" id="AGYT01000008">
    <property type="protein sequence ID" value="ENZ02557.1"/>
    <property type="molecule type" value="Genomic_DNA"/>
</dbReference>
<dbReference type="Proteomes" id="UP000013097">
    <property type="component" value="Unassembled WGS sequence"/>
</dbReference>
<dbReference type="PATRIC" id="fig|999411.4.peg.1765"/>
<sequence>MSTLNYKVYTKGNVVRNKKNNYNYIYILNEGMSFILSEYLKKKRKENNMSQRQLAKISGVSNSEISKIEGGIRKSPNPETLKKLGEALTINYSILAEKCGYIVDESKKIDYFNGDVIIKTIEDVSELEKRKYLETNKKLLVKVVDILNSKLNLKFQIEYKVSNNLHFDAIAFNKYNEVFCIDVNYINTSYSNYFIESIINKYKSKCLDYYMYFSSKDIYSKIYFEAVIVLDNMDYIEEIEQRFRKEIKLINSIFSYRVFLYDELIDME</sequence>